<name>A0A7G9QKM2_9SPHI</name>
<feature type="transmembrane region" description="Helical" evidence="1">
    <location>
        <begin position="91"/>
        <end position="113"/>
    </location>
</feature>
<feature type="transmembrane region" description="Helical" evidence="1">
    <location>
        <begin position="119"/>
        <end position="140"/>
    </location>
</feature>
<dbReference type="Proteomes" id="UP000515806">
    <property type="component" value="Chromosome"/>
</dbReference>
<sequence length="218" mass="25251">MPILTYIYLASLAAAAITGLLKFRSSLPVHLKGIILMMPYILLVEIGAAFFRNLIKGQNVLPQYNIILLIEFLVYACFFKEIIISVWIKKIITLFMILFPAFWYISVFFIFKITEWNSYIFLVGGTFTIMWALIYCYQLLTSIENVSLSSCGEFWIALGIIIFYSCQVPFMGIYNFLIVNYPSLIMNFQVGLQVTNIIMYSLFTYAFLCKKTIIMKYS</sequence>
<protein>
    <submittedName>
        <fullName evidence="2">Uncharacterized protein</fullName>
    </submittedName>
</protein>
<dbReference type="AlphaFoldDB" id="A0A7G9QKM2"/>
<keyword evidence="1" id="KW-0812">Transmembrane</keyword>
<feature type="transmembrane region" description="Helical" evidence="1">
    <location>
        <begin position="190"/>
        <end position="208"/>
    </location>
</feature>
<dbReference type="EMBL" id="CP060723">
    <property type="protein sequence ID" value="QNN43897.1"/>
    <property type="molecule type" value="Genomic_DNA"/>
</dbReference>
<organism evidence="2 3">
    <name type="scientific">Pedobacter roseus</name>
    <dbReference type="NCBI Taxonomy" id="336820"/>
    <lineage>
        <taxon>Bacteria</taxon>
        <taxon>Pseudomonadati</taxon>
        <taxon>Bacteroidota</taxon>
        <taxon>Sphingobacteriia</taxon>
        <taxon>Sphingobacteriales</taxon>
        <taxon>Sphingobacteriaceae</taxon>
        <taxon>Pedobacter</taxon>
    </lineage>
</organism>
<keyword evidence="1" id="KW-0472">Membrane</keyword>
<dbReference type="KEGG" id="proe:H9L23_07370"/>
<feature type="transmembrane region" description="Helical" evidence="1">
    <location>
        <begin position="35"/>
        <end position="55"/>
    </location>
</feature>
<evidence type="ECO:0000256" key="1">
    <source>
        <dbReference type="SAM" id="Phobius"/>
    </source>
</evidence>
<reference evidence="2 3" key="1">
    <citation type="submission" date="2020-08" db="EMBL/GenBank/DDBJ databases">
        <title>Genome sequence of Pedobacter roseus KACC 11594T.</title>
        <authorList>
            <person name="Hyun D.-W."/>
            <person name="Bae J.-W."/>
        </authorList>
    </citation>
    <scope>NUCLEOTIDE SEQUENCE [LARGE SCALE GENOMIC DNA]</scope>
    <source>
        <strain evidence="2 3">KACC 11594</strain>
    </source>
</reference>
<proteinExistence type="predicted"/>
<keyword evidence="3" id="KW-1185">Reference proteome</keyword>
<dbReference type="RefSeq" id="WP_187594353.1">
    <property type="nucleotide sequence ID" value="NZ_CP060723.1"/>
</dbReference>
<feature type="transmembrane region" description="Helical" evidence="1">
    <location>
        <begin position="6"/>
        <end position="23"/>
    </location>
</feature>
<evidence type="ECO:0000313" key="3">
    <source>
        <dbReference type="Proteomes" id="UP000515806"/>
    </source>
</evidence>
<gene>
    <name evidence="2" type="ORF">H9L23_07370</name>
</gene>
<feature type="transmembrane region" description="Helical" evidence="1">
    <location>
        <begin position="152"/>
        <end position="178"/>
    </location>
</feature>
<keyword evidence="1" id="KW-1133">Transmembrane helix</keyword>
<evidence type="ECO:0000313" key="2">
    <source>
        <dbReference type="EMBL" id="QNN43897.1"/>
    </source>
</evidence>
<accession>A0A7G9QKM2</accession>
<feature type="transmembrane region" description="Helical" evidence="1">
    <location>
        <begin position="61"/>
        <end position="79"/>
    </location>
</feature>